<organism evidence="1 2">
    <name type="scientific">Morchella conica CCBAS932</name>
    <dbReference type="NCBI Taxonomy" id="1392247"/>
    <lineage>
        <taxon>Eukaryota</taxon>
        <taxon>Fungi</taxon>
        <taxon>Dikarya</taxon>
        <taxon>Ascomycota</taxon>
        <taxon>Pezizomycotina</taxon>
        <taxon>Pezizomycetes</taxon>
        <taxon>Pezizales</taxon>
        <taxon>Morchellaceae</taxon>
        <taxon>Morchella</taxon>
    </lineage>
</organism>
<name>A0A3N4KNX3_9PEZI</name>
<keyword evidence="2" id="KW-1185">Reference proteome</keyword>
<dbReference type="Proteomes" id="UP000277580">
    <property type="component" value="Unassembled WGS sequence"/>
</dbReference>
<dbReference type="AlphaFoldDB" id="A0A3N4KNX3"/>
<accession>A0A3N4KNX3</accession>
<protein>
    <submittedName>
        <fullName evidence="1">Uncharacterized protein</fullName>
    </submittedName>
</protein>
<sequence>MAYATGLRQQACTPRQAMDELQRAHISAAQRLLSILSATDFARNNWAIVTDVLDITRAVTENLRGYSTCSSSNYHTSSFRREAREFVSLHNDGFERNQNLLLHYHRYRGTLDRSTKSRLDQNINTIKEEQELGNDYCEEISEMMPRKFSPQSESPEGNQENHPVFAAHVRRDLAVVVVWAND</sequence>
<evidence type="ECO:0000313" key="1">
    <source>
        <dbReference type="EMBL" id="RPB12304.1"/>
    </source>
</evidence>
<dbReference type="EMBL" id="ML119129">
    <property type="protein sequence ID" value="RPB12304.1"/>
    <property type="molecule type" value="Genomic_DNA"/>
</dbReference>
<reference evidence="1 2" key="1">
    <citation type="journal article" date="2018" name="Nat. Ecol. Evol.">
        <title>Pezizomycetes genomes reveal the molecular basis of ectomycorrhizal truffle lifestyle.</title>
        <authorList>
            <person name="Murat C."/>
            <person name="Payen T."/>
            <person name="Noel B."/>
            <person name="Kuo A."/>
            <person name="Morin E."/>
            <person name="Chen J."/>
            <person name="Kohler A."/>
            <person name="Krizsan K."/>
            <person name="Balestrini R."/>
            <person name="Da Silva C."/>
            <person name="Montanini B."/>
            <person name="Hainaut M."/>
            <person name="Levati E."/>
            <person name="Barry K.W."/>
            <person name="Belfiori B."/>
            <person name="Cichocki N."/>
            <person name="Clum A."/>
            <person name="Dockter R.B."/>
            <person name="Fauchery L."/>
            <person name="Guy J."/>
            <person name="Iotti M."/>
            <person name="Le Tacon F."/>
            <person name="Lindquist E.A."/>
            <person name="Lipzen A."/>
            <person name="Malagnac F."/>
            <person name="Mello A."/>
            <person name="Molinier V."/>
            <person name="Miyauchi S."/>
            <person name="Poulain J."/>
            <person name="Riccioni C."/>
            <person name="Rubini A."/>
            <person name="Sitrit Y."/>
            <person name="Splivallo R."/>
            <person name="Traeger S."/>
            <person name="Wang M."/>
            <person name="Zifcakova L."/>
            <person name="Wipf D."/>
            <person name="Zambonelli A."/>
            <person name="Paolocci F."/>
            <person name="Nowrousian M."/>
            <person name="Ottonello S."/>
            <person name="Baldrian P."/>
            <person name="Spatafora J.W."/>
            <person name="Henrissat B."/>
            <person name="Nagy L.G."/>
            <person name="Aury J.M."/>
            <person name="Wincker P."/>
            <person name="Grigoriev I.V."/>
            <person name="Bonfante P."/>
            <person name="Martin F.M."/>
        </authorList>
    </citation>
    <scope>NUCLEOTIDE SEQUENCE [LARGE SCALE GENOMIC DNA]</scope>
    <source>
        <strain evidence="1 2">CCBAS932</strain>
    </source>
</reference>
<evidence type="ECO:0000313" key="2">
    <source>
        <dbReference type="Proteomes" id="UP000277580"/>
    </source>
</evidence>
<dbReference type="InParanoid" id="A0A3N4KNX3"/>
<gene>
    <name evidence="1" type="ORF">P167DRAFT_545539</name>
</gene>
<dbReference type="OrthoDB" id="10527063at2759"/>
<proteinExistence type="predicted"/>